<sequence length="640" mass="70457">MTTGQTYGRHLPDQVDRISSLSDAQLDLLSDIRELYRERVALEREYATKLQVLSKKAGDKKAKKMALLVVGSEPTKAWDENAVKQSTLDNAYTQLIASIADAAQDHINLADALNSQVADALKSVEKKHEERNKKQMAFFQKLLADRDRVYSDRTKTKQKYDDECVEVETYRQKQDRAVDDRHADRAAKQYGQQQTDMMNAKNTYLISIDIANKTKEKFYSTDLPQLEDQFQSLQTQLLTQFIKILLQAQTLHSSHLESLKNRASSVQTALTQVDPAKDQDLFIDHNVRPFVAPGDWKFEPCQSHYDTGEMNAEPAPKVFLQNKLSRCKTKLQELAPLLQAKRSEVDRLSKLVTAYTNDGSLGNLDEVTDNYLEAHHQLAAYASSESILKAEIDTIVRALAGDEGAQQPHSFKSSSFSIPTQCGYCKTSIWGLSKQGKTCKVCGLSVHSKCELKVPAECSGTRGSRHGASDSASLSRTSTTETTRSRGSEFIIQTPTPSSFVQPHASTHPQAESHPAAIVLFDFSATSPFELDVSEGMSVHVLEEDDGSGWIKVSNPNGGKGLVPASYIQYTEAQQAGAADPPQIRKAGRSSAGSGIHVRGVYEYGAQGSDELGVQVGALIELTAGPAGGQNYADGWWEGM</sequence>
<evidence type="ECO:0000259" key="7">
    <source>
        <dbReference type="PROSITE" id="PS50002"/>
    </source>
</evidence>
<dbReference type="GO" id="GO:0046872">
    <property type="term" value="F:metal ion binding"/>
    <property type="evidence" value="ECO:0007669"/>
    <property type="project" value="UniProtKB-KW"/>
</dbReference>
<protein>
    <recommendedName>
        <fullName evidence="12">FCH-domain-containing protein</fullName>
    </recommendedName>
</protein>
<dbReference type="Gene3D" id="2.30.30.40">
    <property type="entry name" value="SH3 Domains"/>
    <property type="match status" value="2"/>
</dbReference>
<dbReference type="GO" id="GO:0030833">
    <property type="term" value="P:regulation of actin filament polymerization"/>
    <property type="evidence" value="ECO:0007669"/>
    <property type="project" value="TreeGrafter"/>
</dbReference>
<dbReference type="FunCoup" id="A0A067Q6B6">
    <property type="interactions" value="104"/>
</dbReference>
<dbReference type="SMART" id="SM00326">
    <property type="entry name" value="SH3"/>
    <property type="match status" value="1"/>
</dbReference>
<dbReference type="PROSITE" id="PS00479">
    <property type="entry name" value="ZF_DAG_PE_1"/>
    <property type="match status" value="1"/>
</dbReference>
<dbReference type="PANTHER" id="PTHR15735">
    <property type="entry name" value="FCH AND DOUBLE SH3 DOMAINS PROTEIN"/>
    <property type="match status" value="1"/>
</dbReference>
<dbReference type="SMART" id="SM00055">
    <property type="entry name" value="FCH"/>
    <property type="match status" value="1"/>
</dbReference>
<dbReference type="SUPFAM" id="SSF50044">
    <property type="entry name" value="SH3-domain"/>
    <property type="match status" value="2"/>
</dbReference>
<dbReference type="PROSITE" id="PS50002">
    <property type="entry name" value="SH3"/>
    <property type="match status" value="2"/>
</dbReference>
<dbReference type="GO" id="GO:0030864">
    <property type="term" value="C:cortical actin cytoskeleton"/>
    <property type="evidence" value="ECO:0007669"/>
    <property type="project" value="UniProtKB-ARBA"/>
</dbReference>
<dbReference type="SMART" id="SM00109">
    <property type="entry name" value="C1"/>
    <property type="match status" value="1"/>
</dbReference>
<feature type="domain" description="F-BAR" evidence="9">
    <location>
        <begin position="1"/>
        <end position="278"/>
    </location>
</feature>
<evidence type="ECO:0000256" key="5">
    <source>
        <dbReference type="PROSITE-ProRule" id="PRU01077"/>
    </source>
</evidence>
<proteinExistence type="predicted"/>
<feature type="domain" description="SH3" evidence="7">
    <location>
        <begin position="512"/>
        <end position="573"/>
    </location>
</feature>
<dbReference type="PANTHER" id="PTHR15735:SF21">
    <property type="entry name" value="PROTEIN NERVOUS WRECK"/>
    <property type="match status" value="1"/>
</dbReference>
<dbReference type="InterPro" id="IPR020454">
    <property type="entry name" value="DAG/PE-bd"/>
</dbReference>
<keyword evidence="11" id="KW-1185">Reference proteome</keyword>
<dbReference type="InterPro" id="IPR002219">
    <property type="entry name" value="PKC_DAG/PE"/>
</dbReference>
<dbReference type="InterPro" id="IPR031160">
    <property type="entry name" value="F_BAR_dom"/>
</dbReference>
<dbReference type="InterPro" id="IPR035459">
    <property type="entry name" value="Bzz1_SH3_1"/>
</dbReference>
<keyword evidence="5" id="KW-0175">Coiled coil</keyword>
<evidence type="ECO:0000313" key="11">
    <source>
        <dbReference type="Proteomes" id="UP000027265"/>
    </source>
</evidence>
<evidence type="ECO:0000256" key="1">
    <source>
        <dbReference type="ARBA" id="ARBA00022443"/>
    </source>
</evidence>
<dbReference type="InterPro" id="IPR001060">
    <property type="entry name" value="FCH_dom"/>
</dbReference>
<dbReference type="HOGENOM" id="CLU_015390_0_0_1"/>
<dbReference type="InParanoid" id="A0A067Q6B6"/>
<name>A0A067Q6B6_9AGAM</name>
<dbReference type="CDD" id="cd11912">
    <property type="entry name" value="SH3_Bzz1_1"/>
    <property type="match status" value="1"/>
</dbReference>
<evidence type="ECO:0000259" key="8">
    <source>
        <dbReference type="PROSITE" id="PS50081"/>
    </source>
</evidence>
<feature type="compositionally biased region" description="Low complexity" evidence="6">
    <location>
        <begin position="471"/>
        <end position="482"/>
    </location>
</feature>
<dbReference type="PROSITE" id="PS50081">
    <property type="entry name" value="ZF_DAG_PE_2"/>
    <property type="match status" value="1"/>
</dbReference>
<dbReference type="STRING" id="933084.A0A067Q6B6"/>
<dbReference type="GO" id="GO:0030036">
    <property type="term" value="P:actin cytoskeleton organization"/>
    <property type="evidence" value="ECO:0007669"/>
    <property type="project" value="UniProtKB-ARBA"/>
</dbReference>
<dbReference type="SUPFAM" id="SSF57889">
    <property type="entry name" value="Cysteine-rich domain"/>
    <property type="match status" value="1"/>
</dbReference>
<dbReference type="InterPro" id="IPR001452">
    <property type="entry name" value="SH3_domain"/>
</dbReference>
<feature type="region of interest" description="Disordered" evidence="6">
    <location>
        <begin position="457"/>
        <end position="511"/>
    </location>
</feature>
<evidence type="ECO:0000256" key="2">
    <source>
        <dbReference type="ARBA" id="ARBA00022723"/>
    </source>
</evidence>
<dbReference type="InterPro" id="IPR046349">
    <property type="entry name" value="C1-like_sf"/>
</dbReference>
<dbReference type="SUPFAM" id="SSF103657">
    <property type="entry name" value="BAR/IMD domain-like"/>
    <property type="match status" value="1"/>
</dbReference>
<dbReference type="OrthoDB" id="8783038at2759"/>
<dbReference type="PROSITE" id="PS51741">
    <property type="entry name" value="F_BAR"/>
    <property type="match status" value="1"/>
</dbReference>
<dbReference type="Pfam" id="PF14604">
    <property type="entry name" value="SH3_9"/>
    <property type="match status" value="1"/>
</dbReference>
<organism evidence="10 11">
    <name type="scientific">Jaapia argillacea MUCL 33604</name>
    <dbReference type="NCBI Taxonomy" id="933084"/>
    <lineage>
        <taxon>Eukaryota</taxon>
        <taxon>Fungi</taxon>
        <taxon>Dikarya</taxon>
        <taxon>Basidiomycota</taxon>
        <taxon>Agaricomycotina</taxon>
        <taxon>Agaricomycetes</taxon>
        <taxon>Agaricomycetidae</taxon>
        <taxon>Jaapiales</taxon>
        <taxon>Jaapiaceae</taxon>
        <taxon>Jaapia</taxon>
    </lineage>
</organism>
<evidence type="ECO:0000313" key="10">
    <source>
        <dbReference type="EMBL" id="KDQ62593.1"/>
    </source>
</evidence>
<gene>
    <name evidence="10" type="ORF">JAAARDRAFT_30501</name>
</gene>
<dbReference type="PRINTS" id="PR00008">
    <property type="entry name" value="DAGPEDOMAIN"/>
</dbReference>
<dbReference type="Gene3D" id="3.30.60.20">
    <property type="match status" value="1"/>
</dbReference>
<evidence type="ECO:0000256" key="3">
    <source>
        <dbReference type="ARBA" id="ARBA00022833"/>
    </source>
</evidence>
<dbReference type="AlphaFoldDB" id="A0A067Q6B6"/>
<keyword evidence="1 4" id="KW-0728">SH3 domain</keyword>
<feature type="domain" description="Phorbol-ester/DAG-type" evidence="8">
    <location>
        <begin position="408"/>
        <end position="458"/>
    </location>
</feature>
<dbReference type="Pfam" id="PF00130">
    <property type="entry name" value="C1_1"/>
    <property type="match status" value="1"/>
</dbReference>
<dbReference type="EMBL" id="KL197711">
    <property type="protein sequence ID" value="KDQ62593.1"/>
    <property type="molecule type" value="Genomic_DNA"/>
</dbReference>
<keyword evidence="2" id="KW-0479">Metal-binding</keyword>
<dbReference type="Proteomes" id="UP000027265">
    <property type="component" value="Unassembled WGS sequence"/>
</dbReference>
<keyword evidence="3" id="KW-0862">Zinc</keyword>
<evidence type="ECO:0000259" key="9">
    <source>
        <dbReference type="PROSITE" id="PS51741"/>
    </source>
</evidence>
<dbReference type="InterPro" id="IPR036028">
    <property type="entry name" value="SH3-like_dom_sf"/>
</dbReference>
<dbReference type="Pfam" id="PF00611">
    <property type="entry name" value="FCH"/>
    <property type="match status" value="1"/>
</dbReference>
<reference evidence="11" key="1">
    <citation type="journal article" date="2014" name="Proc. Natl. Acad. Sci. U.S.A.">
        <title>Extensive sampling of basidiomycete genomes demonstrates inadequacy of the white-rot/brown-rot paradigm for wood decay fungi.</title>
        <authorList>
            <person name="Riley R."/>
            <person name="Salamov A.A."/>
            <person name="Brown D.W."/>
            <person name="Nagy L.G."/>
            <person name="Floudas D."/>
            <person name="Held B.W."/>
            <person name="Levasseur A."/>
            <person name="Lombard V."/>
            <person name="Morin E."/>
            <person name="Otillar R."/>
            <person name="Lindquist E.A."/>
            <person name="Sun H."/>
            <person name="LaButti K.M."/>
            <person name="Schmutz J."/>
            <person name="Jabbour D."/>
            <person name="Luo H."/>
            <person name="Baker S.E."/>
            <person name="Pisabarro A.G."/>
            <person name="Walton J.D."/>
            <person name="Blanchette R.A."/>
            <person name="Henrissat B."/>
            <person name="Martin F."/>
            <person name="Cullen D."/>
            <person name="Hibbett D.S."/>
            <person name="Grigoriev I.V."/>
        </authorList>
    </citation>
    <scope>NUCLEOTIDE SEQUENCE [LARGE SCALE GENOMIC DNA]</scope>
    <source>
        <strain evidence="11">MUCL 33604</strain>
    </source>
</reference>
<evidence type="ECO:0000256" key="4">
    <source>
        <dbReference type="PROSITE-ProRule" id="PRU00192"/>
    </source>
</evidence>
<feature type="domain" description="SH3" evidence="7">
    <location>
        <begin position="593"/>
        <end position="640"/>
    </location>
</feature>
<accession>A0A067Q6B6</accession>
<dbReference type="CDD" id="cd20824">
    <property type="entry name" value="C1_SpBZZ1-like"/>
    <property type="match status" value="1"/>
</dbReference>
<dbReference type="Gene3D" id="1.20.1270.60">
    <property type="entry name" value="Arfaptin homology (AH) domain/BAR domain"/>
    <property type="match status" value="1"/>
</dbReference>
<evidence type="ECO:0000256" key="6">
    <source>
        <dbReference type="SAM" id="MobiDB-lite"/>
    </source>
</evidence>
<feature type="compositionally biased region" description="Polar residues" evidence="6">
    <location>
        <begin position="491"/>
        <end position="510"/>
    </location>
</feature>
<evidence type="ECO:0008006" key="12">
    <source>
        <dbReference type="Google" id="ProtNLM"/>
    </source>
</evidence>
<dbReference type="InterPro" id="IPR027267">
    <property type="entry name" value="AH/BAR_dom_sf"/>
</dbReference>